<dbReference type="GO" id="GO:0006637">
    <property type="term" value="P:acyl-CoA metabolic process"/>
    <property type="evidence" value="ECO:0007669"/>
    <property type="project" value="InterPro"/>
</dbReference>
<dbReference type="Pfam" id="PF20789">
    <property type="entry name" value="4HBT_3C"/>
    <property type="match status" value="1"/>
</dbReference>
<dbReference type="PANTHER" id="PTHR11066:SF34">
    <property type="entry name" value="ACYL-COENZYME A THIOESTERASE 8"/>
    <property type="match status" value="1"/>
</dbReference>
<dbReference type="InterPro" id="IPR003703">
    <property type="entry name" value="Acyl_CoA_thio"/>
</dbReference>
<dbReference type="CDD" id="cd03444">
    <property type="entry name" value="Thioesterase_II_repeat1"/>
    <property type="match status" value="1"/>
</dbReference>
<feature type="domain" description="Acyl-CoA thioesterase-like N-terminal HotDog" evidence="4">
    <location>
        <begin position="29"/>
        <end position="113"/>
    </location>
</feature>
<dbReference type="STRING" id="133381.A0A2T9ZKT2"/>
<reference evidence="6 7" key="1">
    <citation type="journal article" date="2018" name="MBio">
        <title>Comparative Genomics Reveals the Core Gene Toolbox for the Fungus-Insect Symbiosis.</title>
        <authorList>
            <person name="Wang Y."/>
            <person name="Stata M."/>
            <person name="Wang W."/>
            <person name="Stajich J.E."/>
            <person name="White M.M."/>
            <person name="Moncalvo J.M."/>
        </authorList>
    </citation>
    <scope>NUCLEOTIDE SEQUENCE [LARGE SCALE GENOMIC DNA]</scope>
    <source>
        <strain evidence="6 7">SC-DP-2</strain>
    </source>
</reference>
<dbReference type="InterPro" id="IPR029069">
    <property type="entry name" value="HotDog_dom_sf"/>
</dbReference>
<comment type="caution">
    <text evidence="6">The sequence shown here is derived from an EMBL/GenBank/DDBJ whole genome shotgun (WGS) entry which is preliminary data.</text>
</comment>
<dbReference type="InterPro" id="IPR049450">
    <property type="entry name" value="ACOT8-like_C"/>
</dbReference>
<evidence type="ECO:0008006" key="8">
    <source>
        <dbReference type="Google" id="ProtNLM"/>
    </source>
</evidence>
<dbReference type="InterPro" id="IPR042171">
    <property type="entry name" value="Acyl-CoA_hotdog"/>
</dbReference>
<protein>
    <recommendedName>
        <fullName evidence="8">Acyl-CoA thioesterase II</fullName>
    </recommendedName>
</protein>
<evidence type="ECO:0000259" key="5">
    <source>
        <dbReference type="Pfam" id="PF20789"/>
    </source>
</evidence>
<proteinExistence type="inferred from homology"/>
<dbReference type="Pfam" id="PF13622">
    <property type="entry name" value="4HBT_3"/>
    <property type="match status" value="1"/>
</dbReference>
<dbReference type="GO" id="GO:0047617">
    <property type="term" value="F:fatty acyl-CoA hydrolase activity"/>
    <property type="evidence" value="ECO:0007669"/>
    <property type="project" value="InterPro"/>
</dbReference>
<dbReference type="GO" id="GO:0009062">
    <property type="term" value="P:fatty acid catabolic process"/>
    <property type="evidence" value="ECO:0007669"/>
    <property type="project" value="TreeGrafter"/>
</dbReference>
<evidence type="ECO:0000256" key="2">
    <source>
        <dbReference type="ARBA" id="ARBA00022801"/>
    </source>
</evidence>
<dbReference type="PANTHER" id="PTHR11066">
    <property type="entry name" value="ACYL-COA THIOESTERASE"/>
    <property type="match status" value="1"/>
</dbReference>
<dbReference type="AlphaFoldDB" id="A0A2T9ZKT2"/>
<accession>A0A2T9ZKT2</accession>
<name>A0A2T9ZKT2_9FUNG</name>
<sequence>MDSVSSQLERCFFVKKSDSETADFVSSKNWNFGGKRGLFGGQVISQTVTAAILSVPTDFHINSLHAYFILPANYNKLLSFKVDKIRDGRSFATRLVHAKQDDDEIFTMLCSFQKASPFVSQHQFQIPSVYPPEYSDEQSSIDSSVNYRHSNPPIIKIFNEFICHTRIPVPKDPSLRAAMQNVDKTHIKPPNADPLPNINPPFLMRWIKVDLPSSLISINVSKAFLSLVSDFFLTQTNSLPYLYGYNNGKIKLPMAVSLDHSIYFHSNDFAINEWLLFVLESPRLANNRGFITAKFFTIDGQHVASVAQENVYRTSIVDPESAIPTHVFTPPSLHHSPVSATSSSTATTNTKYKL</sequence>
<dbReference type="SUPFAM" id="SSF54637">
    <property type="entry name" value="Thioesterase/thiol ester dehydrase-isomerase"/>
    <property type="match status" value="2"/>
</dbReference>
<dbReference type="InterPro" id="IPR049449">
    <property type="entry name" value="TesB_ACOT8-like_N"/>
</dbReference>
<evidence type="ECO:0000259" key="4">
    <source>
        <dbReference type="Pfam" id="PF13622"/>
    </source>
</evidence>
<organism evidence="6 7">
    <name type="scientific">Smittium megazygosporum</name>
    <dbReference type="NCBI Taxonomy" id="133381"/>
    <lineage>
        <taxon>Eukaryota</taxon>
        <taxon>Fungi</taxon>
        <taxon>Fungi incertae sedis</taxon>
        <taxon>Zoopagomycota</taxon>
        <taxon>Kickxellomycotina</taxon>
        <taxon>Harpellomycetes</taxon>
        <taxon>Harpellales</taxon>
        <taxon>Legeriomycetaceae</taxon>
        <taxon>Smittium</taxon>
    </lineage>
</organism>
<dbReference type="GO" id="GO:0005782">
    <property type="term" value="C:peroxisomal matrix"/>
    <property type="evidence" value="ECO:0007669"/>
    <property type="project" value="UniProtKB-SubCell"/>
</dbReference>
<comment type="similarity">
    <text evidence="1">Belongs to the C/M/P thioester hydrolase family.</text>
</comment>
<evidence type="ECO:0000256" key="3">
    <source>
        <dbReference type="SAM" id="MobiDB-lite"/>
    </source>
</evidence>
<dbReference type="EMBL" id="MBFS01000027">
    <property type="protein sequence ID" value="PVV05204.1"/>
    <property type="molecule type" value="Genomic_DNA"/>
</dbReference>
<dbReference type="CDD" id="cd03445">
    <property type="entry name" value="Thioesterase_II_repeat2"/>
    <property type="match status" value="1"/>
</dbReference>
<keyword evidence="7" id="KW-1185">Reference proteome</keyword>
<feature type="domain" description="Acyl-CoA thioesterase-like C-terminal" evidence="5">
    <location>
        <begin position="176"/>
        <end position="311"/>
    </location>
</feature>
<evidence type="ECO:0000313" key="6">
    <source>
        <dbReference type="EMBL" id="PVV05204.1"/>
    </source>
</evidence>
<feature type="compositionally biased region" description="Low complexity" evidence="3">
    <location>
        <begin position="339"/>
        <end position="348"/>
    </location>
</feature>
<keyword evidence="2" id="KW-0378">Hydrolase</keyword>
<dbReference type="OrthoDB" id="68328at2759"/>
<evidence type="ECO:0000256" key="1">
    <source>
        <dbReference type="ARBA" id="ARBA00006538"/>
    </source>
</evidence>
<dbReference type="Proteomes" id="UP000245609">
    <property type="component" value="Unassembled WGS sequence"/>
</dbReference>
<dbReference type="Gene3D" id="2.40.160.210">
    <property type="entry name" value="Acyl-CoA thioesterase, double hotdog domain"/>
    <property type="match status" value="1"/>
</dbReference>
<feature type="region of interest" description="Disordered" evidence="3">
    <location>
        <begin position="333"/>
        <end position="354"/>
    </location>
</feature>
<evidence type="ECO:0000313" key="7">
    <source>
        <dbReference type="Proteomes" id="UP000245609"/>
    </source>
</evidence>
<gene>
    <name evidence="6" type="ORF">BB560_000275</name>
</gene>